<organism evidence="1">
    <name type="scientific">Solanum chilense</name>
    <name type="common">Tomato</name>
    <name type="synonym">Lycopersicon chilense</name>
    <dbReference type="NCBI Taxonomy" id="4083"/>
    <lineage>
        <taxon>Eukaryota</taxon>
        <taxon>Viridiplantae</taxon>
        <taxon>Streptophyta</taxon>
        <taxon>Embryophyta</taxon>
        <taxon>Tracheophyta</taxon>
        <taxon>Spermatophyta</taxon>
        <taxon>Magnoliopsida</taxon>
        <taxon>eudicotyledons</taxon>
        <taxon>Gunneridae</taxon>
        <taxon>Pentapetalae</taxon>
        <taxon>asterids</taxon>
        <taxon>lamiids</taxon>
        <taxon>Solanales</taxon>
        <taxon>Solanaceae</taxon>
        <taxon>Solanoideae</taxon>
        <taxon>Solaneae</taxon>
        <taxon>Solanum</taxon>
        <taxon>Solanum subgen. Lycopersicon</taxon>
    </lineage>
</organism>
<proteinExistence type="predicted"/>
<dbReference type="EMBL" id="RXGB01000449">
    <property type="protein sequence ID" value="TMX03326.1"/>
    <property type="molecule type" value="Genomic_DNA"/>
</dbReference>
<comment type="caution">
    <text evidence="1">The sequence shown here is derived from an EMBL/GenBank/DDBJ whole genome shotgun (WGS) entry which is preliminary data.</text>
</comment>
<protein>
    <submittedName>
        <fullName evidence="1">Uncharacterized protein</fullName>
    </submittedName>
</protein>
<reference evidence="1" key="1">
    <citation type="submission" date="2019-05" db="EMBL/GenBank/DDBJ databases">
        <title>The de novo reference genome and transcriptome assemblies of the wild tomato species Solanum chilense.</title>
        <authorList>
            <person name="Stam R."/>
            <person name="Nosenko T."/>
            <person name="Hoerger A.C."/>
            <person name="Stephan W."/>
            <person name="Seidel M.A."/>
            <person name="Kuhn J.M.M."/>
            <person name="Haberer G."/>
            <person name="Tellier A."/>
        </authorList>
    </citation>
    <scope>NUCLEOTIDE SEQUENCE</scope>
    <source>
        <tissue evidence="1">Mature leaves</tissue>
    </source>
</reference>
<evidence type="ECO:0000313" key="1">
    <source>
        <dbReference type="EMBL" id="TMX03326.1"/>
    </source>
</evidence>
<accession>A0A6N2C9R3</accession>
<feature type="non-terminal residue" evidence="1">
    <location>
        <position position="111"/>
    </location>
</feature>
<dbReference type="AlphaFoldDB" id="A0A6N2C9R3"/>
<sequence>MSKKQANKTIVYFRKRKTNETVKEVANVVASSAQQEIIKAKSNWAGWVMTHHLAYLDSTNISPSKLWAWLDFQGVDTMGIFTGHNNRATLCHFYTLLGSLIIRYHLESNKV</sequence>
<gene>
    <name evidence="1" type="ORF">EJD97_016951</name>
</gene>
<name>A0A6N2C9R3_SOLCI</name>